<proteinExistence type="predicted"/>
<evidence type="ECO:0000313" key="2">
    <source>
        <dbReference type="Proteomes" id="UP000235145"/>
    </source>
</evidence>
<reference evidence="1 2" key="1">
    <citation type="journal article" date="2017" name="Nat. Commun.">
        <title>Genome assembly with in vitro proximity ligation data and whole-genome triplication in lettuce.</title>
        <authorList>
            <person name="Reyes-Chin-Wo S."/>
            <person name="Wang Z."/>
            <person name="Yang X."/>
            <person name="Kozik A."/>
            <person name="Arikit S."/>
            <person name="Song C."/>
            <person name="Xia L."/>
            <person name="Froenicke L."/>
            <person name="Lavelle D.O."/>
            <person name="Truco M.J."/>
            <person name="Xia R."/>
            <person name="Zhu S."/>
            <person name="Xu C."/>
            <person name="Xu H."/>
            <person name="Xu X."/>
            <person name="Cox K."/>
            <person name="Korf I."/>
            <person name="Meyers B.C."/>
            <person name="Michelmore R.W."/>
        </authorList>
    </citation>
    <scope>NUCLEOTIDE SEQUENCE [LARGE SCALE GENOMIC DNA]</scope>
    <source>
        <strain evidence="2">cv. Salinas</strain>
        <tissue evidence="1">Seedlings</tissue>
    </source>
</reference>
<sequence length="204" mass="23539">MLIPDETLCIFRVYFVILKRISDVKWGFQNENQKNYKVASENVWNYPNGVGGCLNHSVDLSRRLSQSYMSWMDFLMIMTLTNRIQKLLKKMNHGMIVLIPNLLSLKKVKSPTKGSKTPPTPALIRSGEFQSSLGTEFPSCVKMTVKSQVTYGFWMESVVPIEDHEFEEEHDSDSTIFHNKDMTGLVVDMLKIFDKGYSRSRTRQ</sequence>
<name>A0A9R1WJ97_LACSA</name>
<dbReference type="EMBL" id="NBSK02000001">
    <property type="protein sequence ID" value="KAJ0224718.1"/>
    <property type="molecule type" value="Genomic_DNA"/>
</dbReference>
<protein>
    <submittedName>
        <fullName evidence="1">Uncharacterized protein</fullName>
    </submittedName>
</protein>
<organism evidence="1 2">
    <name type="scientific">Lactuca sativa</name>
    <name type="common">Garden lettuce</name>
    <dbReference type="NCBI Taxonomy" id="4236"/>
    <lineage>
        <taxon>Eukaryota</taxon>
        <taxon>Viridiplantae</taxon>
        <taxon>Streptophyta</taxon>
        <taxon>Embryophyta</taxon>
        <taxon>Tracheophyta</taxon>
        <taxon>Spermatophyta</taxon>
        <taxon>Magnoliopsida</taxon>
        <taxon>eudicotyledons</taxon>
        <taxon>Gunneridae</taxon>
        <taxon>Pentapetalae</taxon>
        <taxon>asterids</taxon>
        <taxon>campanulids</taxon>
        <taxon>Asterales</taxon>
        <taxon>Asteraceae</taxon>
        <taxon>Cichorioideae</taxon>
        <taxon>Cichorieae</taxon>
        <taxon>Lactucinae</taxon>
        <taxon>Lactuca</taxon>
    </lineage>
</organism>
<dbReference type="Proteomes" id="UP000235145">
    <property type="component" value="Unassembled WGS sequence"/>
</dbReference>
<comment type="caution">
    <text evidence="1">The sequence shown here is derived from an EMBL/GenBank/DDBJ whole genome shotgun (WGS) entry which is preliminary data.</text>
</comment>
<dbReference type="AlphaFoldDB" id="A0A9R1WJ97"/>
<keyword evidence="2" id="KW-1185">Reference proteome</keyword>
<accession>A0A9R1WJ97</accession>
<gene>
    <name evidence="1" type="ORF">LSAT_V11C100034800</name>
</gene>
<evidence type="ECO:0000313" key="1">
    <source>
        <dbReference type="EMBL" id="KAJ0224718.1"/>
    </source>
</evidence>